<dbReference type="Gene3D" id="3.40.50.300">
    <property type="entry name" value="P-loop containing nucleotide triphosphate hydrolases"/>
    <property type="match status" value="1"/>
</dbReference>
<dbReference type="PANTHER" id="PTHR39184">
    <property type="match status" value="1"/>
</dbReference>
<name>A0AAW8NJ96_PSEOX</name>
<dbReference type="NCBIfam" id="TIGR01547">
    <property type="entry name" value="phage_term_2"/>
    <property type="match status" value="1"/>
</dbReference>
<evidence type="ECO:0000259" key="1">
    <source>
        <dbReference type="Pfam" id="PF04466"/>
    </source>
</evidence>
<comment type="caution">
    <text evidence="2">The sequence shown here is derived from an EMBL/GenBank/DDBJ whole genome shotgun (WGS) entry which is preliminary data.</text>
</comment>
<proteinExistence type="predicted"/>
<dbReference type="PANTHER" id="PTHR39184:SF1">
    <property type="entry name" value="PBSX PHAGE TERMINASE LARGE SUBUNIT"/>
    <property type="match status" value="1"/>
</dbReference>
<protein>
    <submittedName>
        <fullName evidence="2">Phage terminase large subunit</fullName>
    </submittedName>
</protein>
<dbReference type="InterPro" id="IPR027417">
    <property type="entry name" value="P-loop_NTPase"/>
</dbReference>
<dbReference type="Gene3D" id="3.30.420.240">
    <property type="match status" value="1"/>
</dbReference>
<evidence type="ECO:0000313" key="3">
    <source>
        <dbReference type="Proteomes" id="UP001262032"/>
    </source>
</evidence>
<dbReference type="GeneID" id="97424550"/>
<dbReference type="SUPFAM" id="SSF52540">
    <property type="entry name" value="P-loop containing nucleoside triphosphate hydrolases"/>
    <property type="match status" value="1"/>
</dbReference>
<dbReference type="Pfam" id="PF04466">
    <property type="entry name" value="Terminase_3"/>
    <property type="match status" value="1"/>
</dbReference>
<dbReference type="InterPro" id="IPR006437">
    <property type="entry name" value="Phage_terminase_lsu"/>
</dbReference>
<dbReference type="InterPro" id="IPR052380">
    <property type="entry name" value="Viral_DNA_packaging_terminase"/>
</dbReference>
<reference evidence="2" key="1">
    <citation type="submission" date="2023-07" db="EMBL/GenBank/DDBJ databases">
        <title>Sorghum-associated microbial communities from plants grown in Nebraska, USA.</title>
        <authorList>
            <person name="Schachtman D."/>
        </authorList>
    </citation>
    <scope>NUCLEOTIDE SEQUENCE</scope>
    <source>
        <strain evidence="2">BE261</strain>
    </source>
</reference>
<evidence type="ECO:0000313" key="2">
    <source>
        <dbReference type="EMBL" id="MDR7166073.1"/>
    </source>
</evidence>
<accession>A0AAW8NJ96</accession>
<feature type="domain" description="Phage terminase large subunit N-terminal" evidence="1">
    <location>
        <begin position="26"/>
        <end position="216"/>
    </location>
</feature>
<dbReference type="EMBL" id="JAVDWN010000026">
    <property type="protein sequence ID" value="MDR7166073.1"/>
    <property type="molecule type" value="Genomic_DNA"/>
</dbReference>
<dbReference type="AlphaFoldDB" id="A0AAW8NJ96"/>
<dbReference type="RefSeq" id="WP_310114645.1">
    <property type="nucleotide sequence ID" value="NZ_JAVDTN010000026.1"/>
</dbReference>
<dbReference type="InterPro" id="IPR035412">
    <property type="entry name" value="Terminase_L_N"/>
</dbReference>
<dbReference type="Proteomes" id="UP001262032">
    <property type="component" value="Unassembled WGS sequence"/>
</dbReference>
<sequence length="433" mass="49355">MGTEPTVRIKFLEEYEELFNEDWRNIVFYGGRGSGKSQHVALALILRGRQKKLRILCTRELQNTIADSVHKLLSDIINNYGFTDYEITDKVIRNALTGTEFFFKGLRHNATEVKSTEGIDIAWVEEAQSISEASLKVLIPTVRKPGSQLIYTFNRMNELDPVYVRYCKTERARTYVRKVNYDVLERAGLFPAELREEMEADKRTSLDLYAHVWLGEPIAQSDTAILSRTAILEAMQRKVDDEGAIEVGVDVARMGDDRTVFKMRKGLKETKTKTYTKLRTTEVCDKLELFVDHDKTVLIKIDDTGVGGGVTDEMIVRGYSVMPLNFGAAASDPDKYPNLISEAWFYLASIIDTIQIEMNDDLLMELSTRQWKMDSKGRRGVESKADYKKRGFRSPDNADALIMCFYNNAPAPIDDYEEDDWDSITGGLLDESF</sequence>
<organism evidence="2 3">
    <name type="scientific">Pseudarthrobacter oxydans</name>
    <name type="common">Arthrobacter oxydans</name>
    <dbReference type="NCBI Taxonomy" id="1671"/>
    <lineage>
        <taxon>Bacteria</taxon>
        <taxon>Bacillati</taxon>
        <taxon>Actinomycetota</taxon>
        <taxon>Actinomycetes</taxon>
        <taxon>Micrococcales</taxon>
        <taxon>Micrococcaceae</taxon>
        <taxon>Pseudarthrobacter</taxon>
    </lineage>
</organism>
<gene>
    <name evidence="2" type="ORF">J2X12_004127</name>
</gene>